<keyword evidence="3" id="KW-1185">Reference proteome</keyword>
<name>A0A9N7V0M3_PLEPL</name>
<evidence type="ECO:0000313" key="3">
    <source>
        <dbReference type="Proteomes" id="UP001153269"/>
    </source>
</evidence>
<organism evidence="2 3">
    <name type="scientific">Pleuronectes platessa</name>
    <name type="common">European plaice</name>
    <dbReference type="NCBI Taxonomy" id="8262"/>
    <lineage>
        <taxon>Eukaryota</taxon>
        <taxon>Metazoa</taxon>
        <taxon>Chordata</taxon>
        <taxon>Craniata</taxon>
        <taxon>Vertebrata</taxon>
        <taxon>Euteleostomi</taxon>
        <taxon>Actinopterygii</taxon>
        <taxon>Neopterygii</taxon>
        <taxon>Teleostei</taxon>
        <taxon>Neoteleostei</taxon>
        <taxon>Acanthomorphata</taxon>
        <taxon>Carangaria</taxon>
        <taxon>Pleuronectiformes</taxon>
        <taxon>Pleuronectoidei</taxon>
        <taxon>Pleuronectidae</taxon>
        <taxon>Pleuronectes</taxon>
    </lineage>
</organism>
<gene>
    <name evidence="2" type="ORF">PLEPLA_LOCUS28596</name>
</gene>
<feature type="region of interest" description="Disordered" evidence="1">
    <location>
        <begin position="152"/>
        <end position="171"/>
    </location>
</feature>
<evidence type="ECO:0000256" key="1">
    <source>
        <dbReference type="SAM" id="MobiDB-lite"/>
    </source>
</evidence>
<dbReference type="EMBL" id="CADEAL010002516">
    <property type="protein sequence ID" value="CAB1440805.1"/>
    <property type="molecule type" value="Genomic_DNA"/>
</dbReference>
<comment type="caution">
    <text evidence="2">The sequence shown here is derived from an EMBL/GenBank/DDBJ whole genome shotgun (WGS) entry which is preliminary data.</text>
</comment>
<dbReference type="AlphaFoldDB" id="A0A9N7V0M3"/>
<dbReference type="Proteomes" id="UP001153269">
    <property type="component" value="Unassembled WGS sequence"/>
</dbReference>
<accession>A0A9N7V0M3</accession>
<protein>
    <submittedName>
        <fullName evidence="2">Uncharacterized protein</fullName>
    </submittedName>
</protein>
<evidence type="ECO:0000313" key="2">
    <source>
        <dbReference type="EMBL" id="CAB1440805.1"/>
    </source>
</evidence>
<sequence>MPTHQPMRACHASVSAPSRSLELGSLVILARCPDRSVKKEEEMFLYLECGHFISRIYSRSNTRITSRCQETPGSLWSKTREVTGANIRRGLPKISLFLQSSRGRKAATASLSIHSPRTAGLSSHFSCIAEERAWLPQPNLLFPPTTGGQRCSPQLIFSRKSPRPSSSTNSS</sequence>
<proteinExistence type="predicted"/>
<reference evidence="2" key="1">
    <citation type="submission" date="2020-03" db="EMBL/GenBank/DDBJ databases">
        <authorList>
            <person name="Weist P."/>
        </authorList>
    </citation>
    <scope>NUCLEOTIDE SEQUENCE</scope>
</reference>